<keyword evidence="5 11" id="KW-0375">Hydrogen ion transport</keyword>
<protein>
    <recommendedName>
        <fullName evidence="11">ATP synthase F(0) complex subunit e, mitochondrial</fullName>
    </recommendedName>
</protein>
<evidence type="ECO:0000313" key="12">
    <source>
        <dbReference type="EMBL" id="KAG0647824.1"/>
    </source>
</evidence>
<dbReference type="Proteomes" id="UP000785200">
    <property type="component" value="Unassembled WGS sequence"/>
</dbReference>
<evidence type="ECO:0000313" key="13">
    <source>
        <dbReference type="Proteomes" id="UP000785200"/>
    </source>
</evidence>
<gene>
    <name evidence="12" type="ORF">D0Z07_5767</name>
</gene>
<keyword evidence="7 11" id="KW-0406">Ion transport</keyword>
<keyword evidence="10 11" id="KW-0066">ATP synthesis</keyword>
<keyword evidence="3 11" id="KW-0813">Transport</keyword>
<sequence>MASTGVNVLRWSALGAGVFYGLYHQASLSTAAKLAAVDRDYKHKQDLIEQAKAEYTKRNLPPSQKTTGGDIIRDPEDKNFDLEAFLNAVSAEQQ</sequence>
<evidence type="ECO:0000256" key="9">
    <source>
        <dbReference type="ARBA" id="ARBA00023136"/>
    </source>
</evidence>
<evidence type="ECO:0000256" key="4">
    <source>
        <dbReference type="ARBA" id="ARBA00022547"/>
    </source>
</evidence>
<dbReference type="InterPro" id="IPR008386">
    <property type="entry name" value="ATP_synth_F0_esu_mt"/>
</dbReference>
<evidence type="ECO:0000256" key="11">
    <source>
        <dbReference type="RuleBase" id="RU367005"/>
    </source>
</evidence>
<proteinExistence type="inferred from homology"/>
<keyword evidence="13" id="KW-1185">Reference proteome</keyword>
<dbReference type="AlphaFoldDB" id="A0A9P6VHI2"/>
<accession>A0A9P6VHI2</accession>
<comment type="function">
    <text evidence="11">Subunit e, of the mitochondrial membrane ATP synthase complex (F(1)F(0) ATP synthase or Complex V) that produces ATP from ADP in the presence of a proton gradient across the membrane which is generated by electron transport complexes of the respiratory chain. ATP synthase complex consist of a soluble F(1) head domain - the catalytic core - and a membrane F(1) domain - the membrane proton channel. These two domains are linked by a central stalk rotating inside the F(1) region and a stationary peripheral stalk. During catalysis, ATP synthesis in the catalytic domain of F(1) is coupled via a rotary mechanism of the central stalk subunits to proton translocation. In vivo, can only synthesize ATP although its ATP hydrolase activity can be activated artificially in vitro. Part of the complex F(0) domain.</text>
</comment>
<dbReference type="OrthoDB" id="2125027at2759"/>
<evidence type="ECO:0000256" key="2">
    <source>
        <dbReference type="ARBA" id="ARBA00007333"/>
    </source>
</evidence>
<evidence type="ECO:0000256" key="8">
    <source>
        <dbReference type="ARBA" id="ARBA00023128"/>
    </source>
</evidence>
<comment type="subcellular location">
    <subcellularLocation>
        <location evidence="1 11">Mitochondrion inner membrane</location>
    </subcellularLocation>
</comment>
<reference evidence="12" key="1">
    <citation type="submission" date="2019-07" db="EMBL/GenBank/DDBJ databases">
        <title>Hyphodiscus hymeniophilus genome sequencing and assembly.</title>
        <authorList>
            <person name="Kramer G."/>
            <person name="Nodwell J."/>
        </authorList>
    </citation>
    <scope>NUCLEOTIDE SEQUENCE</scope>
    <source>
        <strain evidence="12">ATCC 34498</strain>
    </source>
</reference>
<dbReference type="Pfam" id="PF05680">
    <property type="entry name" value="ATP-synt_E"/>
    <property type="match status" value="1"/>
</dbReference>
<comment type="caution">
    <text evidence="12">The sequence shown here is derived from an EMBL/GenBank/DDBJ whole genome shotgun (WGS) entry which is preliminary data.</text>
</comment>
<name>A0A9P6VHI2_9HELO</name>
<comment type="subunit">
    <text evidence="11">F-type ATPases have 2 components, CF(1) - the catalytic core - and CF(0) - the membrane proton channel. CF(1) and CF(0) have multiple subunits.</text>
</comment>
<evidence type="ECO:0000256" key="10">
    <source>
        <dbReference type="ARBA" id="ARBA00023310"/>
    </source>
</evidence>
<evidence type="ECO:0000256" key="5">
    <source>
        <dbReference type="ARBA" id="ARBA00022781"/>
    </source>
</evidence>
<keyword evidence="4 11" id="KW-0138">CF(0)</keyword>
<dbReference type="EMBL" id="VNKQ01000011">
    <property type="protein sequence ID" value="KAG0647824.1"/>
    <property type="molecule type" value="Genomic_DNA"/>
</dbReference>
<keyword evidence="6 11" id="KW-0999">Mitochondrion inner membrane</keyword>
<comment type="similarity">
    <text evidence="2 11">Belongs to the ATPase e subunit family.</text>
</comment>
<organism evidence="12 13">
    <name type="scientific">Hyphodiscus hymeniophilus</name>
    <dbReference type="NCBI Taxonomy" id="353542"/>
    <lineage>
        <taxon>Eukaryota</taxon>
        <taxon>Fungi</taxon>
        <taxon>Dikarya</taxon>
        <taxon>Ascomycota</taxon>
        <taxon>Pezizomycotina</taxon>
        <taxon>Leotiomycetes</taxon>
        <taxon>Helotiales</taxon>
        <taxon>Hyphodiscaceae</taxon>
        <taxon>Hyphodiscus</taxon>
    </lineage>
</organism>
<keyword evidence="8 11" id="KW-0496">Mitochondrion</keyword>
<keyword evidence="9" id="KW-0472">Membrane</keyword>
<evidence type="ECO:0000256" key="3">
    <source>
        <dbReference type="ARBA" id="ARBA00022448"/>
    </source>
</evidence>
<evidence type="ECO:0000256" key="6">
    <source>
        <dbReference type="ARBA" id="ARBA00022792"/>
    </source>
</evidence>
<dbReference type="GO" id="GO:0005743">
    <property type="term" value="C:mitochondrial inner membrane"/>
    <property type="evidence" value="ECO:0007669"/>
    <property type="project" value="UniProtKB-SubCell"/>
</dbReference>
<dbReference type="GO" id="GO:0015078">
    <property type="term" value="F:proton transmembrane transporter activity"/>
    <property type="evidence" value="ECO:0007669"/>
    <property type="project" value="InterPro"/>
</dbReference>
<dbReference type="GO" id="GO:0015986">
    <property type="term" value="P:proton motive force-driven ATP synthesis"/>
    <property type="evidence" value="ECO:0007669"/>
    <property type="project" value="InterPro"/>
</dbReference>
<dbReference type="GO" id="GO:0045259">
    <property type="term" value="C:proton-transporting ATP synthase complex"/>
    <property type="evidence" value="ECO:0007669"/>
    <property type="project" value="UniProtKB-UniRule"/>
</dbReference>
<evidence type="ECO:0000256" key="1">
    <source>
        <dbReference type="ARBA" id="ARBA00004273"/>
    </source>
</evidence>
<evidence type="ECO:0000256" key="7">
    <source>
        <dbReference type="ARBA" id="ARBA00023065"/>
    </source>
</evidence>